<feature type="chain" id="PRO_5011473613" evidence="1">
    <location>
        <begin position="27"/>
        <end position="106"/>
    </location>
</feature>
<gene>
    <name evidence="3" type="ORF">SAMN05216178_1983</name>
</gene>
<dbReference type="RefSeq" id="WP_092312723.1">
    <property type="nucleotide sequence ID" value="NZ_FNTJ01000001.1"/>
</dbReference>
<dbReference type="Pfam" id="PF03413">
    <property type="entry name" value="PepSY"/>
    <property type="match status" value="1"/>
</dbReference>
<dbReference type="Proteomes" id="UP000198982">
    <property type="component" value="Unassembled WGS sequence"/>
</dbReference>
<accession>A0A1H4LND4</accession>
<dbReference type="AlphaFoldDB" id="A0A1H4LND4"/>
<dbReference type="InterPro" id="IPR025711">
    <property type="entry name" value="PepSY"/>
</dbReference>
<evidence type="ECO:0000313" key="3">
    <source>
        <dbReference type="EMBL" id="SEB71795.1"/>
    </source>
</evidence>
<dbReference type="EMBL" id="FNTJ01000001">
    <property type="protein sequence ID" value="SEB71795.1"/>
    <property type="molecule type" value="Genomic_DNA"/>
</dbReference>
<evidence type="ECO:0000313" key="4">
    <source>
        <dbReference type="Proteomes" id="UP000198982"/>
    </source>
</evidence>
<dbReference type="Gene3D" id="3.10.450.40">
    <property type="match status" value="1"/>
</dbReference>
<organism evidence="3 4">
    <name type="scientific">Pseudomonas saponiphila</name>
    <dbReference type="NCBI Taxonomy" id="556534"/>
    <lineage>
        <taxon>Bacteria</taxon>
        <taxon>Pseudomonadati</taxon>
        <taxon>Pseudomonadota</taxon>
        <taxon>Gammaproteobacteria</taxon>
        <taxon>Pseudomonadales</taxon>
        <taxon>Pseudomonadaceae</taxon>
        <taxon>Pseudomonas</taxon>
    </lineage>
</organism>
<feature type="domain" description="PepSY" evidence="2">
    <location>
        <begin position="44"/>
        <end position="102"/>
    </location>
</feature>
<keyword evidence="1" id="KW-0732">Signal</keyword>
<feature type="signal peptide" evidence="1">
    <location>
        <begin position="1"/>
        <end position="26"/>
    </location>
</feature>
<evidence type="ECO:0000256" key="1">
    <source>
        <dbReference type="SAM" id="SignalP"/>
    </source>
</evidence>
<keyword evidence="4" id="KW-1185">Reference proteome</keyword>
<protein>
    <submittedName>
        <fullName evidence="3">Uncharacterized membrane protein YkoI</fullName>
    </submittedName>
</protein>
<name>A0A1H4LND4_9PSED</name>
<reference evidence="4" key="1">
    <citation type="submission" date="2016-10" db="EMBL/GenBank/DDBJ databases">
        <authorList>
            <person name="Varghese N."/>
            <person name="Submissions S."/>
        </authorList>
    </citation>
    <scope>NUCLEOTIDE SEQUENCE [LARGE SCALE GENOMIC DNA]</scope>
    <source>
        <strain evidence="4">DSM 9751</strain>
    </source>
</reference>
<proteinExistence type="predicted"/>
<evidence type="ECO:0000259" key="2">
    <source>
        <dbReference type="Pfam" id="PF03413"/>
    </source>
</evidence>
<sequence>MKTLTALFSASLIALSTGLVASLAHARDLGPDEALRLRDAGTIVSFEKLNATALSRHPGASISETELEEEYGKYIYQVELRDPQGLEWDLELDAVSGQVLKDHQDT</sequence>